<dbReference type="InterPro" id="IPR036048">
    <property type="entry name" value="Interleukin_8-like_sf"/>
</dbReference>
<keyword evidence="8" id="KW-0732">Signal</keyword>
<dbReference type="GO" id="GO:0008009">
    <property type="term" value="F:chemokine activity"/>
    <property type="evidence" value="ECO:0007669"/>
    <property type="project" value="InterPro"/>
</dbReference>
<keyword evidence="7" id="KW-0395">Inflammatory response</keyword>
<keyword evidence="6" id="KW-1015">Disulfide bond</keyword>
<dbReference type="PANTHER" id="PTHR12015">
    <property type="entry name" value="SMALL INDUCIBLE CYTOKINE A"/>
    <property type="match status" value="1"/>
</dbReference>
<dbReference type="GO" id="GO:0006954">
    <property type="term" value="P:inflammatory response"/>
    <property type="evidence" value="ECO:0007669"/>
    <property type="project" value="UniProtKB-KW"/>
</dbReference>
<protein>
    <recommendedName>
        <fullName evidence="8">C-X-C motif chemokine</fullName>
    </recommendedName>
</protein>
<dbReference type="MGI" id="MGI:108068">
    <property type="gene designation" value="Cxcl1"/>
</dbReference>
<proteinExistence type="evidence at transcript level"/>
<comment type="similarity">
    <text evidence="2 8">Belongs to the intercrine alpha (chemokine CxC) family.</text>
</comment>
<evidence type="ECO:0000313" key="10">
    <source>
        <dbReference type="EMBL" id="AAH37997.1"/>
    </source>
</evidence>
<evidence type="ECO:0000256" key="3">
    <source>
        <dbReference type="ARBA" id="ARBA00022514"/>
    </source>
</evidence>
<feature type="chain" id="PRO_5005143816" description="C-X-C motif chemokine" evidence="8">
    <location>
        <begin position="36"/>
        <end position="107"/>
    </location>
</feature>
<dbReference type="FunFam" id="2.40.50.40:FF:000004">
    <property type="entry name" value="C-X-C motif chemokine"/>
    <property type="match status" value="1"/>
</dbReference>
<dbReference type="InterPro" id="IPR001089">
    <property type="entry name" value="Chemokine_CXC"/>
</dbReference>
<dbReference type="InterPro" id="IPR001811">
    <property type="entry name" value="Chemokine_IL8-like_dom"/>
</dbReference>
<dbReference type="Pfam" id="PF00048">
    <property type="entry name" value="IL8"/>
    <property type="match status" value="1"/>
</dbReference>
<dbReference type="PROSITE" id="PS00471">
    <property type="entry name" value="SMALL_CYTOKINES_CXC"/>
    <property type="match status" value="1"/>
</dbReference>
<evidence type="ECO:0000256" key="8">
    <source>
        <dbReference type="RuleBase" id="RU361149"/>
    </source>
</evidence>
<dbReference type="SMART" id="SM00199">
    <property type="entry name" value="SCY"/>
    <property type="match status" value="1"/>
</dbReference>
<evidence type="ECO:0000313" key="11">
    <source>
        <dbReference type="MGI" id="MGI:108068"/>
    </source>
</evidence>
<sequence>PRVRATLQHSTMIPATRSLLCAALLLLATSRLATGAPIANELRCQCLQTMAGIHLKNIQSLKVLPSGPHCTQTEVIATLKNGREACLDPEAPLVQKIVQKMLKGVPK</sequence>
<dbReference type="AGR" id="MGI:108068"/>
<evidence type="ECO:0000256" key="4">
    <source>
        <dbReference type="ARBA" id="ARBA00022525"/>
    </source>
</evidence>
<keyword evidence="8" id="KW-0145">Chemotaxis</keyword>
<name>Q5U5W9_MOUSE</name>
<dbReference type="PANTHER" id="PTHR12015:SF192">
    <property type="entry name" value="GROWTH-REGULATED ALPHA PROTEIN"/>
    <property type="match status" value="1"/>
</dbReference>
<gene>
    <name evidence="10 11" type="primary">Cxcl1</name>
</gene>
<dbReference type="OrthoDB" id="8872899at2759"/>
<dbReference type="InterPro" id="IPR033899">
    <property type="entry name" value="CXC_Chemokine_domain"/>
</dbReference>
<dbReference type="SMR" id="Q5U5W9"/>
<comment type="subcellular location">
    <subcellularLocation>
        <location evidence="1 8">Secreted</location>
    </subcellularLocation>
</comment>
<dbReference type="CDD" id="cd00273">
    <property type="entry name" value="Chemokine_CXC"/>
    <property type="match status" value="1"/>
</dbReference>
<evidence type="ECO:0000256" key="5">
    <source>
        <dbReference type="ARBA" id="ARBA00023030"/>
    </source>
</evidence>
<feature type="non-terminal residue" evidence="10">
    <location>
        <position position="1"/>
    </location>
</feature>
<evidence type="ECO:0000256" key="2">
    <source>
        <dbReference type="ARBA" id="ARBA00010665"/>
    </source>
</evidence>
<dbReference type="Gene3D" id="2.40.50.40">
    <property type="match status" value="1"/>
</dbReference>
<dbReference type="AlphaFoldDB" id="Q5U5W9"/>
<dbReference type="InterPro" id="IPR039809">
    <property type="entry name" value="Chemokine_b/g/d"/>
</dbReference>
<reference evidence="10" key="1">
    <citation type="journal article" date="2004" name="Genome Res.">
        <title>The status, quality, and expansion of the NIH full-length cDNA project: the Mammalian Gene Collection (MGC).</title>
        <authorList>
            <consortium name="The MGC Project Team"/>
            <person name="Gerhard D.S."/>
            <person name="Wagner L."/>
            <person name="Feingold E.A."/>
            <person name="Shenmen C.M."/>
            <person name="Grouse L.H."/>
            <person name="Schuler G."/>
            <person name="Klein S.L."/>
            <person name="Old S."/>
            <person name="Rasooly R."/>
            <person name="Good P."/>
            <person name="Guyer M."/>
            <person name="Peck A.M."/>
            <person name="Derge J.G."/>
            <person name="Lipman D."/>
            <person name="Collins F.S."/>
            <person name="Jang W."/>
            <person name="Sherry S."/>
            <person name="Feolo M."/>
            <person name="Misquitta L."/>
            <person name="Lee E."/>
            <person name="Rotmistrovsky K."/>
            <person name="Greenhut S.F."/>
            <person name="Schaefer C.F."/>
            <person name="Buetow K."/>
            <person name="Bonner T.I."/>
            <person name="Haussler D."/>
            <person name="Kent J."/>
            <person name="Kiekhaus M."/>
            <person name="Furey T."/>
            <person name="Brent M."/>
            <person name="Prange C."/>
            <person name="Schreiber K."/>
            <person name="Shapiro N."/>
            <person name="Bhat N.K."/>
            <person name="Hopkins R.F."/>
            <person name="Hsie F."/>
            <person name="Driscoll T."/>
            <person name="Soares M.B."/>
            <person name="Casavant T.L."/>
            <person name="Scheetz T.E."/>
            <person name="Brown-stein M.J."/>
            <person name="Usdin T.B."/>
            <person name="Toshiyuki S."/>
            <person name="Carninci P."/>
            <person name="Piao Y."/>
            <person name="Dudekula D.B."/>
            <person name="Ko M.S."/>
            <person name="Kawakami K."/>
            <person name="Suzuki Y."/>
            <person name="Sugano S."/>
            <person name="Gruber C.E."/>
            <person name="Smith M.R."/>
            <person name="Simmons B."/>
            <person name="Moore T."/>
            <person name="Waterman R."/>
            <person name="Johnson S.L."/>
            <person name="Ruan Y."/>
            <person name="Wei C.L."/>
            <person name="Mathavan S."/>
            <person name="Gunaratne P.H."/>
            <person name="Wu J."/>
            <person name="Garcia A.M."/>
            <person name="Hulyk S.W."/>
            <person name="Fuh E."/>
            <person name="Yuan Y."/>
            <person name="Sneed A."/>
            <person name="Kowis C."/>
            <person name="Hodgson A."/>
            <person name="Muzny D.M."/>
            <person name="McPherson J."/>
            <person name="Gibbs R.A."/>
            <person name="Fahey J."/>
            <person name="Helton E."/>
            <person name="Ketteman M."/>
            <person name="Madan A."/>
            <person name="Rodrigues S."/>
            <person name="Sanchez A."/>
            <person name="Whiting M."/>
            <person name="Madari A."/>
            <person name="Young A.C."/>
            <person name="Wetherby K.D."/>
            <person name="Granite S.J."/>
            <person name="Kwong P.N."/>
            <person name="Brinkley C.P."/>
            <person name="Pearson R.L."/>
            <person name="Bouffard G.G."/>
            <person name="Blakesly R.W."/>
            <person name="Green E.D."/>
            <person name="Dickson M.C."/>
            <person name="Rodriguez A.C."/>
            <person name="Grimwood J."/>
            <person name="Schmutz J."/>
            <person name="Myers R.M."/>
            <person name="Butterfield Y.S."/>
            <person name="Griffith M."/>
            <person name="Griffith O.L."/>
            <person name="Krzywinski M.I."/>
            <person name="Liao N."/>
            <person name="Morin R."/>
            <person name="Morrin R."/>
            <person name="Palmquist D."/>
            <person name="Petrescu A.S."/>
            <person name="Skalska U."/>
            <person name="Smailus D.E."/>
            <person name="Stott J.M."/>
            <person name="Schnerch A."/>
            <person name="Schein J.E."/>
            <person name="Jones S.J."/>
            <person name="Holt R.A."/>
            <person name="Baross A."/>
            <person name="Marra M.A."/>
            <person name="Clifton S."/>
            <person name="Makowski K.A."/>
            <person name="Bosak S."/>
            <person name="Malek J."/>
        </authorList>
    </citation>
    <scope>NUCLEOTIDE SEQUENCE [LARGE SCALE MRNA]</scope>
    <source>
        <strain evidence="10">FVB/N</strain>
        <tissue evidence="10">Mammary tumor. C3</tissue>
    </source>
</reference>
<dbReference type="PRINTS" id="PR00436">
    <property type="entry name" value="INTERLEUKIN8"/>
</dbReference>
<feature type="signal peptide" evidence="8">
    <location>
        <begin position="1"/>
        <end position="35"/>
    </location>
</feature>
<keyword evidence="3 8" id="KW-0202">Cytokine</keyword>
<evidence type="ECO:0000256" key="1">
    <source>
        <dbReference type="ARBA" id="ARBA00004613"/>
    </source>
</evidence>
<dbReference type="SUPFAM" id="SSF54117">
    <property type="entry name" value="Interleukin 8-like chemokines"/>
    <property type="match status" value="1"/>
</dbReference>
<dbReference type="GO" id="GO:0008083">
    <property type="term" value="F:growth factor activity"/>
    <property type="evidence" value="ECO:0007669"/>
    <property type="project" value="UniProtKB-KW"/>
</dbReference>
<dbReference type="InterPro" id="IPR018048">
    <property type="entry name" value="Chemokine_CXC_CS"/>
</dbReference>
<organism evidence="10">
    <name type="scientific">Mus musculus</name>
    <name type="common">Mouse</name>
    <dbReference type="NCBI Taxonomy" id="10090"/>
    <lineage>
        <taxon>Eukaryota</taxon>
        <taxon>Metazoa</taxon>
        <taxon>Chordata</taxon>
        <taxon>Craniata</taxon>
        <taxon>Vertebrata</taxon>
        <taxon>Euteleostomi</taxon>
        <taxon>Mammalia</taxon>
        <taxon>Eutheria</taxon>
        <taxon>Euarchontoglires</taxon>
        <taxon>Glires</taxon>
        <taxon>Rodentia</taxon>
        <taxon>Myomorpha</taxon>
        <taxon>Muroidea</taxon>
        <taxon>Muridae</taxon>
        <taxon>Murinae</taxon>
        <taxon>Mus</taxon>
        <taxon>Mus</taxon>
    </lineage>
</organism>
<dbReference type="GO" id="GO:0006955">
    <property type="term" value="P:immune response"/>
    <property type="evidence" value="ECO:0007669"/>
    <property type="project" value="InterPro"/>
</dbReference>
<evidence type="ECO:0000259" key="9">
    <source>
        <dbReference type="SMART" id="SM00199"/>
    </source>
</evidence>
<dbReference type="PRINTS" id="PR00437">
    <property type="entry name" value="SMALLCYTKCXC"/>
</dbReference>
<evidence type="ECO:0000256" key="7">
    <source>
        <dbReference type="ARBA" id="ARBA00023198"/>
    </source>
</evidence>
<keyword evidence="5" id="KW-0339">Growth factor</keyword>
<dbReference type="EMBL" id="BC037997">
    <property type="protein sequence ID" value="AAH37997.1"/>
    <property type="molecule type" value="mRNA"/>
</dbReference>
<evidence type="ECO:0000256" key="6">
    <source>
        <dbReference type="ARBA" id="ARBA00023157"/>
    </source>
</evidence>
<accession>Q5U5W9</accession>
<feature type="domain" description="Chemokine interleukin-8-like" evidence="9">
    <location>
        <begin position="41"/>
        <end position="101"/>
    </location>
</feature>
<dbReference type="GO" id="GO:0005615">
    <property type="term" value="C:extracellular space"/>
    <property type="evidence" value="ECO:0007669"/>
    <property type="project" value="UniProtKB-UniRule"/>
</dbReference>
<keyword evidence="4 8" id="KW-0964">Secreted</keyword>